<reference evidence="1 2" key="1">
    <citation type="submission" date="2016-01" db="EMBL/GenBank/DDBJ databases">
        <authorList>
            <person name="Oliw E.H."/>
        </authorList>
    </citation>
    <scope>NUCLEOTIDE SEQUENCE [LARGE SCALE GENOMIC DNA]</scope>
    <source>
        <strain evidence="1">LMG 22029</strain>
    </source>
</reference>
<evidence type="ECO:0000313" key="2">
    <source>
        <dbReference type="Proteomes" id="UP000054893"/>
    </source>
</evidence>
<dbReference type="Proteomes" id="UP000054893">
    <property type="component" value="Unassembled WGS sequence"/>
</dbReference>
<sequence>MATLEFFRQHLATFSHDNLIKLEGVYDAPQ</sequence>
<protein>
    <submittedName>
        <fullName evidence="1">Uncharacterized protein</fullName>
    </submittedName>
</protein>
<name>A0A158H2N3_CABSO</name>
<organism evidence="1 2">
    <name type="scientific">Caballeronia sordidicola</name>
    <name type="common">Burkholderia sordidicola</name>
    <dbReference type="NCBI Taxonomy" id="196367"/>
    <lineage>
        <taxon>Bacteria</taxon>
        <taxon>Pseudomonadati</taxon>
        <taxon>Pseudomonadota</taxon>
        <taxon>Betaproteobacteria</taxon>
        <taxon>Burkholderiales</taxon>
        <taxon>Burkholderiaceae</taxon>
        <taxon>Caballeronia</taxon>
    </lineage>
</organism>
<accession>A0A158H2N3</accession>
<dbReference type="EMBL" id="FCOC02000012">
    <property type="protein sequence ID" value="SAL38199.1"/>
    <property type="molecule type" value="Genomic_DNA"/>
</dbReference>
<proteinExistence type="predicted"/>
<evidence type="ECO:0000313" key="1">
    <source>
        <dbReference type="EMBL" id="SAL38199.1"/>
    </source>
</evidence>
<gene>
    <name evidence="1" type="ORF">AWB64_03962</name>
</gene>
<dbReference type="AlphaFoldDB" id="A0A158H2N3"/>